<dbReference type="Proteomes" id="UP000267900">
    <property type="component" value="Chromosome"/>
</dbReference>
<comment type="similarity">
    <text evidence="1 4">Belongs to the PstS family.</text>
</comment>
<dbReference type="InterPro" id="IPR050962">
    <property type="entry name" value="Phosphate-bind_PstS"/>
</dbReference>
<keyword evidence="9" id="KW-1185">Reference proteome</keyword>
<protein>
    <recommendedName>
        <fullName evidence="4">Phosphate-binding protein</fullName>
    </recommendedName>
</protein>
<dbReference type="AlphaFoldDB" id="A0A3Q9FVP2"/>
<evidence type="ECO:0000256" key="5">
    <source>
        <dbReference type="PIRSR" id="PIRSR002756-1"/>
    </source>
</evidence>
<dbReference type="PIRSF" id="PIRSF002756">
    <property type="entry name" value="PstS"/>
    <property type="match status" value="1"/>
</dbReference>
<organism evidence="8 9">
    <name type="scientific">Streptomyces luteoverticillatus</name>
    <name type="common">Streptoverticillium luteoverticillatus</name>
    <dbReference type="NCBI Taxonomy" id="66425"/>
    <lineage>
        <taxon>Bacteria</taxon>
        <taxon>Bacillati</taxon>
        <taxon>Actinomycetota</taxon>
        <taxon>Actinomycetes</taxon>
        <taxon>Kitasatosporales</taxon>
        <taxon>Streptomycetaceae</taxon>
        <taxon>Streptomyces</taxon>
    </lineage>
</organism>
<evidence type="ECO:0000256" key="1">
    <source>
        <dbReference type="ARBA" id="ARBA00008725"/>
    </source>
</evidence>
<dbReference type="GO" id="GO:0043190">
    <property type="term" value="C:ATP-binding cassette (ABC) transporter complex"/>
    <property type="evidence" value="ECO:0007669"/>
    <property type="project" value="InterPro"/>
</dbReference>
<dbReference type="GO" id="GO:0042301">
    <property type="term" value="F:phosphate ion binding"/>
    <property type="evidence" value="ECO:0007669"/>
    <property type="project" value="InterPro"/>
</dbReference>
<dbReference type="PROSITE" id="PS51257">
    <property type="entry name" value="PROKAR_LIPOPROTEIN"/>
    <property type="match status" value="1"/>
</dbReference>
<dbReference type="OrthoDB" id="9801510at2"/>
<evidence type="ECO:0000256" key="3">
    <source>
        <dbReference type="ARBA" id="ARBA00022592"/>
    </source>
</evidence>
<feature type="binding site" evidence="5">
    <location>
        <begin position="64"/>
        <end position="66"/>
    </location>
    <ligand>
        <name>phosphate</name>
        <dbReference type="ChEBI" id="CHEBI:43474"/>
    </ligand>
</feature>
<keyword evidence="2 4" id="KW-0813">Transport</keyword>
<dbReference type="RefSeq" id="WP_126915403.1">
    <property type="nucleotide sequence ID" value="NZ_CP034587.1"/>
</dbReference>
<proteinExistence type="inferred from homology"/>
<dbReference type="SUPFAM" id="SSF53850">
    <property type="entry name" value="Periplasmic binding protein-like II"/>
    <property type="match status" value="1"/>
</dbReference>
<reference evidence="8 9" key="1">
    <citation type="submission" date="2018-12" db="EMBL/GenBank/DDBJ databases">
        <title>The whole draft genome of Streptomyce luteoverticillatus CGMCC 15060.</title>
        <authorList>
            <person name="Feng Z."/>
            <person name="Chen G."/>
            <person name="Zhang J."/>
            <person name="Zhu H."/>
            <person name="Yu X."/>
            <person name="Zhang W."/>
            <person name="Zhang X."/>
        </authorList>
    </citation>
    <scope>NUCLEOTIDE SEQUENCE [LARGE SCALE GENOMIC DNA]</scope>
    <source>
        <strain evidence="8 9">CGMCC 15060</strain>
    </source>
</reference>
<feature type="chain" id="PRO_5039187649" description="Phosphate-binding protein" evidence="6">
    <location>
        <begin position="27"/>
        <end position="377"/>
    </location>
</feature>
<dbReference type="Pfam" id="PF12849">
    <property type="entry name" value="PBP_like_2"/>
    <property type="match status" value="1"/>
</dbReference>
<feature type="binding site" evidence="5">
    <location>
        <position position="94"/>
    </location>
    <ligand>
        <name>phosphate</name>
        <dbReference type="ChEBI" id="CHEBI:43474"/>
    </ligand>
</feature>
<feature type="domain" description="PBP" evidence="7">
    <location>
        <begin position="56"/>
        <end position="347"/>
    </location>
</feature>
<feature type="signal peptide" evidence="6">
    <location>
        <begin position="1"/>
        <end position="26"/>
    </location>
</feature>
<feature type="binding site" evidence="5">
    <location>
        <begin position="200"/>
        <end position="202"/>
    </location>
    <ligand>
        <name>phosphate</name>
        <dbReference type="ChEBI" id="CHEBI:43474"/>
    </ligand>
</feature>
<dbReference type="NCBIfam" id="TIGR00975">
    <property type="entry name" value="3a0107s03"/>
    <property type="match status" value="1"/>
</dbReference>
<keyword evidence="6" id="KW-0732">Signal</keyword>
<evidence type="ECO:0000256" key="2">
    <source>
        <dbReference type="ARBA" id="ARBA00022448"/>
    </source>
</evidence>
<evidence type="ECO:0000256" key="4">
    <source>
        <dbReference type="PIRNR" id="PIRNR002756"/>
    </source>
</evidence>
<dbReference type="InterPro" id="IPR024370">
    <property type="entry name" value="PBP_domain"/>
</dbReference>
<dbReference type="PANTHER" id="PTHR42996">
    <property type="entry name" value="PHOSPHATE-BINDING PROTEIN PSTS"/>
    <property type="match status" value="1"/>
</dbReference>
<evidence type="ECO:0000313" key="9">
    <source>
        <dbReference type="Proteomes" id="UP000267900"/>
    </source>
</evidence>
<evidence type="ECO:0000313" key="8">
    <source>
        <dbReference type="EMBL" id="AZQ72889.1"/>
    </source>
</evidence>
<keyword evidence="3 4" id="KW-0592">Phosphate transport</keyword>
<evidence type="ECO:0000256" key="6">
    <source>
        <dbReference type="SAM" id="SignalP"/>
    </source>
</evidence>
<accession>A0A3Q9FVP2</accession>
<sequence>MKLQRKNRLRTVALGAIAVSSALVLTACGSDDNSGGGSTGGGDSTKAAGNIKCEGKGQLLASGSSAQKNAMDLWVKNYSAACKDTQINYKATGSGAGVQEFLQGKTAFAGSDSALKPEEVTKSKEAVKGGQGINLPMVGGPIAIGYNVPGVDNLILDADTLAKIFDGKIEKWNDEAIAKLNKDAKLPDLKIQAFHRSDESGTTDNFTKYLKAAAPSSWSYEPAKAWKAKGGQSADGSAGVSSQVKQTSGAISYFELSYATANSIKTVKLNTGAAAPVEATSDNASKAIAEAKIVGSGSDLALKLNYATKAEGAYPITLVTYEIVGDKGNKADTLPATKSFLTYIASEDGQSVLKGLGYAPLPTEIAKKVRETIATLS</sequence>
<dbReference type="Gene3D" id="3.40.190.10">
    <property type="entry name" value="Periplasmic binding protein-like II"/>
    <property type="match status" value="2"/>
</dbReference>
<dbReference type="CDD" id="cd13565">
    <property type="entry name" value="PBP2_PstS"/>
    <property type="match status" value="1"/>
</dbReference>
<evidence type="ECO:0000259" key="7">
    <source>
        <dbReference type="Pfam" id="PF12849"/>
    </source>
</evidence>
<dbReference type="EMBL" id="CP034587">
    <property type="protein sequence ID" value="AZQ72889.1"/>
    <property type="molecule type" value="Genomic_DNA"/>
</dbReference>
<dbReference type="GO" id="GO:0035435">
    <property type="term" value="P:phosphate ion transmembrane transport"/>
    <property type="evidence" value="ECO:0007669"/>
    <property type="project" value="InterPro"/>
</dbReference>
<dbReference type="InterPro" id="IPR005673">
    <property type="entry name" value="ABC_phos-bd_PstS"/>
</dbReference>
<feature type="binding site" evidence="5">
    <location>
        <position position="112"/>
    </location>
    <ligand>
        <name>phosphate</name>
        <dbReference type="ChEBI" id="CHEBI:43474"/>
    </ligand>
</feature>
<dbReference type="PANTHER" id="PTHR42996:SF1">
    <property type="entry name" value="PHOSPHATE-BINDING PROTEIN PSTS"/>
    <property type="match status" value="1"/>
</dbReference>
<name>A0A3Q9FVP2_STRLT</name>
<gene>
    <name evidence="8" type="primary">pstS</name>
    <name evidence="8" type="ORF">EKH77_18215</name>
</gene>